<dbReference type="AlphaFoldDB" id="A0A445D5Z5"/>
<dbReference type="EMBL" id="SDMP01000005">
    <property type="protein sequence ID" value="RYR58646.1"/>
    <property type="molecule type" value="Genomic_DNA"/>
</dbReference>
<name>A0A445D5Z5_ARAHY</name>
<dbReference type="Proteomes" id="UP000289738">
    <property type="component" value="Chromosome A05"/>
</dbReference>
<dbReference type="SUPFAM" id="SSF101690">
    <property type="entry name" value="PAZ domain"/>
    <property type="match status" value="1"/>
</dbReference>
<gene>
    <name evidence="1" type="ORF">Ahy_A05g024518</name>
</gene>
<keyword evidence="2" id="KW-1185">Reference proteome</keyword>
<dbReference type="STRING" id="3818.A0A445D5Z5"/>
<dbReference type="Gene3D" id="2.170.260.10">
    <property type="entry name" value="paz domain"/>
    <property type="match status" value="1"/>
</dbReference>
<protein>
    <submittedName>
        <fullName evidence="1">Uncharacterized protein</fullName>
    </submittedName>
</protein>
<sequence length="147" mass="16394">MIKTAASVPCLRINSGLVKPGDVGRLSLLWIQRMSHGFVSLNTDLLALPHLEDSSAVSVHFPQSDESFPNNLVMLCLCPSGPWLCVNYYVVKPGPVLDFLCENQNVKHPDFIDWTKAKSVLKNLRIKVNNLEFKISGLSNNTCRTQK</sequence>
<evidence type="ECO:0000313" key="2">
    <source>
        <dbReference type="Proteomes" id="UP000289738"/>
    </source>
</evidence>
<proteinExistence type="predicted"/>
<accession>A0A445D5Z5</accession>
<organism evidence="1 2">
    <name type="scientific">Arachis hypogaea</name>
    <name type="common">Peanut</name>
    <dbReference type="NCBI Taxonomy" id="3818"/>
    <lineage>
        <taxon>Eukaryota</taxon>
        <taxon>Viridiplantae</taxon>
        <taxon>Streptophyta</taxon>
        <taxon>Embryophyta</taxon>
        <taxon>Tracheophyta</taxon>
        <taxon>Spermatophyta</taxon>
        <taxon>Magnoliopsida</taxon>
        <taxon>eudicotyledons</taxon>
        <taxon>Gunneridae</taxon>
        <taxon>Pentapetalae</taxon>
        <taxon>rosids</taxon>
        <taxon>fabids</taxon>
        <taxon>Fabales</taxon>
        <taxon>Fabaceae</taxon>
        <taxon>Papilionoideae</taxon>
        <taxon>50 kb inversion clade</taxon>
        <taxon>dalbergioids sensu lato</taxon>
        <taxon>Dalbergieae</taxon>
        <taxon>Pterocarpus clade</taxon>
        <taxon>Arachis</taxon>
    </lineage>
</organism>
<comment type="caution">
    <text evidence="1">The sequence shown here is derived from an EMBL/GenBank/DDBJ whole genome shotgun (WGS) entry which is preliminary data.</text>
</comment>
<dbReference type="InterPro" id="IPR036085">
    <property type="entry name" value="PAZ_dom_sf"/>
</dbReference>
<evidence type="ECO:0000313" key="1">
    <source>
        <dbReference type="EMBL" id="RYR58646.1"/>
    </source>
</evidence>
<reference evidence="1 2" key="1">
    <citation type="submission" date="2019-01" db="EMBL/GenBank/DDBJ databases">
        <title>Sequencing of cultivated peanut Arachis hypogaea provides insights into genome evolution and oil improvement.</title>
        <authorList>
            <person name="Chen X."/>
        </authorList>
    </citation>
    <scope>NUCLEOTIDE SEQUENCE [LARGE SCALE GENOMIC DNA]</scope>
    <source>
        <strain evidence="2">cv. Fuhuasheng</strain>
        <tissue evidence="1">Leaves</tissue>
    </source>
</reference>
<dbReference type="CDD" id="cd02846">
    <property type="entry name" value="PAZ_argonaute_like"/>
    <property type="match status" value="1"/>
</dbReference>